<dbReference type="FunFam" id="2.10.110.10:FF:000073">
    <property type="entry name" value="Uncharacterized protein, isoform Z"/>
    <property type="match status" value="1"/>
</dbReference>
<keyword evidence="3 5" id="KW-0440">LIM domain</keyword>
<evidence type="ECO:0000256" key="1">
    <source>
        <dbReference type="ARBA" id="ARBA00022723"/>
    </source>
</evidence>
<dbReference type="InterPro" id="IPR031847">
    <property type="entry name" value="PDLI1-4/Zasp-like_mid"/>
</dbReference>
<dbReference type="PROSITE" id="PS50157">
    <property type="entry name" value="ZINC_FINGER_C2H2_2"/>
    <property type="match status" value="1"/>
</dbReference>
<feature type="domain" description="LIM zinc-binding" evidence="7">
    <location>
        <begin position="206"/>
        <end position="265"/>
    </location>
</feature>
<dbReference type="GO" id="GO:0030036">
    <property type="term" value="P:actin cytoskeleton organization"/>
    <property type="evidence" value="ECO:0007669"/>
    <property type="project" value="TreeGrafter"/>
</dbReference>
<sequence length="679" mass="73510">MPDLRKGGTVTWKPSVTPIGSLPRPGKHDMNVICGYGWQRLMSFKKESHSIGSGHNVAPKPFGGPGGPALVHKQFNSPLNLYSMKNIQEAIQAHTEVLAPGVKGINFSRRINFMKPDAPVNKESAVYRAIIEEEQTQKGDYSCSSQESGRNLVSPTTQSHAFHRVQQDRKSMVGNSSPSVSPRIGTTGTPFSKVSDNTTPQTDAANTCAECGRLIVGVFCRINEKNLHAECFKCATCGTSLKNTGYFNVHGKLYCDVHAQQAAKLMTSSESMFEPITIRPVFSGAAIPNNVGIVGSGLSSPLAKAPIIGGAPKITIPSQPTTLQSSGKLSPSVVSAMPWHSPAGVHHVTAPHSPGRISSVAPPVAPKPKFRPVSGPAGFYPSNQPYNGPSVDSHRPISGTAKFTWPPPQTRTCEELAHDGSDEQKIVSSLSRPLQGVAHASDTNKVTQEARTSQTFYSQTSMSQTTGHSTPAPGQSSIPGSRPAPRRGRGQLKPQAPAGTRVPICSVCGSPIRGPFIVALGKTWCPEHFTCANSKCKRNLEDFGFVEEQGQLYCESCFEAYLAPICAKCNVRIKGDCLMALERQWHPECFSCAYCKKPFGNSSFYLEDGSPYCEKDWNDLFTTKCVGCNFPIEAGDRWVEALNNNYHSQCFKCTVCHKNLEGQSFYAKAGRPYCKSHAR</sequence>
<dbReference type="STRING" id="299467.A0A443S9A5"/>
<dbReference type="PANTHER" id="PTHR24214">
    <property type="entry name" value="PDZ AND LIM DOMAIN PROTEIN ZASP"/>
    <property type="match status" value="1"/>
</dbReference>
<dbReference type="SMART" id="SM00132">
    <property type="entry name" value="LIM"/>
    <property type="match status" value="4"/>
</dbReference>
<dbReference type="GO" id="GO:0001725">
    <property type="term" value="C:stress fiber"/>
    <property type="evidence" value="ECO:0007669"/>
    <property type="project" value="TreeGrafter"/>
</dbReference>
<feature type="domain" description="LIM zinc-binding" evidence="7">
    <location>
        <begin position="624"/>
        <end position="679"/>
    </location>
</feature>
<evidence type="ECO:0000256" key="4">
    <source>
        <dbReference type="PROSITE-ProRule" id="PRU00042"/>
    </source>
</evidence>
<dbReference type="SUPFAM" id="SSF57716">
    <property type="entry name" value="Glucocorticoid receptor-like (DNA-binding domain)"/>
    <property type="match status" value="5"/>
</dbReference>
<evidence type="ECO:0000256" key="5">
    <source>
        <dbReference type="PROSITE-ProRule" id="PRU00125"/>
    </source>
</evidence>
<proteinExistence type="predicted"/>
<feature type="compositionally biased region" description="Basic and acidic residues" evidence="6">
    <location>
        <begin position="412"/>
        <end position="425"/>
    </location>
</feature>
<dbReference type="InterPro" id="IPR001781">
    <property type="entry name" value="Znf_LIM"/>
</dbReference>
<feature type="domain" description="C2H2-type" evidence="8">
    <location>
        <begin position="232"/>
        <end position="263"/>
    </location>
</feature>
<keyword evidence="10" id="KW-1185">Reference proteome</keyword>
<feature type="domain" description="LIM zinc-binding" evidence="7">
    <location>
        <begin position="564"/>
        <end position="623"/>
    </location>
</feature>
<dbReference type="CDD" id="cd09461">
    <property type="entry name" value="LIM3_Enigma_like_1"/>
    <property type="match status" value="1"/>
</dbReference>
<dbReference type="CDD" id="cd09455">
    <property type="entry name" value="LIM1_Enigma_like_1"/>
    <property type="match status" value="1"/>
</dbReference>
<feature type="compositionally biased region" description="Polar residues" evidence="6">
    <location>
        <begin position="173"/>
        <end position="199"/>
    </location>
</feature>
<keyword evidence="4" id="KW-0863">Zinc-finger</keyword>
<dbReference type="Pfam" id="PF00412">
    <property type="entry name" value="LIM"/>
    <property type="match status" value="4"/>
</dbReference>
<dbReference type="InterPro" id="IPR006643">
    <property type="entry name" value="Zasp-like_motif"/>
</dbReference>
<dbReference type="FunFam" id="2.10.110.10:FF:000069">
    <property type="entry name" value="Uncharacterized protein, isoform Z"/>
    <property type="match status" value="1"/>
</dbReference>
<dbReference type="FunFam" id="2.10.110.10:FF:000060">
    <property type="entry name" value="Uncharacterized protein, isoform Z"/>
    <property type="match status" value="1"/>
</dbReference>
<dbReference type="PROSITE" id="PS50023">
    <property type="entry name" value="LIM_DOMAIN_2"/>
    <property type="match status" value="3"/>
</dbReference>
<dbReference type="PROSITE" id="PS00478">
    <property type="entry name" value="LIM_DOMAIN_1"/>
    <property type="match status" value="2"/>
</dbReference>
<dbReference type="GO" id="GO:0008270">
    <property type="term" value="F:zinc ion binding"/>
    <property type="evidence" value="ECO:0007669"/>
    <property type="project" value="UniProtKB-KW"/>
</dbReference>
<dbReference type="GO" id="GO:0051371">
    <property type="term" value="F:muscle alpha-actinin binding"/>
    <property type="evidence" value="ECO:0007669"/>
    <property type="project" value="TreeGrafter"/>
</dbReference>
<dbReference type="GO" id="GO:0061061">
    <property type="term" value="P:muscle structure development"/>
    <property type="evidence" value="ECO:0007669"/>
    <property type="project" value="TreeGrafter"/>
</dbReference>
<dbReference type="VEuPathDB" id="VectorBase:LDEU007911"/>
<name>A0A443S9A5_9ACAR</name>
<comment type="caution">
    <text evidence="9">The sequence shown here is derived from an EMBL/GenBank/DDBJ whole genome shotgun (WGS) entry which is preliminary data.</text>
</comment>
<keyword evidence="1 5" id="KW-0479">Metal-binding</keyword>
<dbReference type="GO" id="GO:0030018">
    <property type="term" value="C:Z disc"/>
    <property type="evidence" value="ECO:0007669"/>
    <property type="project" value="TreeGrafter"/>
</dbReference>
<evidence type="ECO:0000256" key="3">
    <source>
        <dbReference type="ARBA" id="ARBA00023038"/>
    </source>
</evidence>
<evidence type="ECO:0000313" key="9">
    <source>
        <dbReference type="EMBL" id="RWS24129.1"/>
    </source>
</evidence>
<dbReference type="GO" id="GO:0031941">
    <property type="term" value="C:filamentous actin"/>
    <property type="evidence" value="ECO:0007669"/>
    <property type="project" value="TreeGrafter"/>
</dbReference>
<dbReference type="InterPro" id="IPR013087">
    <property type="entry name" value="Znf_C2H2_type"/>
</dbReference>
<feature type="region of interest" description="Disordered" evidence="6">
    <location>
        <begin position="1"/>
        <end position="23"/>
    </location>
</feature>
<reference evidence="9 10" key="1">
    <citation type="journal article" date="2018" name="Gigascience">
        <title>Genomes of trombidid mites reveal novel predicted allergens and laterally-transferred genes associated with secondary metabolism.</title>
        <authorList>
            <person name="Dong X."/>
            <person name="Chaisiri K."/>
            <person name="Xia D."/>
            <person name="Armstrong S.D."/>
            <person name="Fang Y."/>
            <person name="Donnelly M.J."/>
            <person name="Kadowaki T."/>
            <person name="McGarry J.W."/>
            <person name="Darby A.C."/>
            <person name="Makepeace B.L."/>
        </authorList>
    </citation>
    <scope>NUCLEOTIDE SEQUENCE [LARGE SCALE GENOMIC DNA]</scope>
    <source>
        <strain evidence="9">UoL-UT</strain>
    </source>
</reference>
<organism evidence="9 10">
    <name type="scientific">Leptotrombidium deliense</name>
    <dbReference type="NCBI Taxonomy" id="299467"/>
    <lineage>
        <taxon>Eukaryota</taxon>
        <taxon>Metazoa</taxon>
        <taxon>Ecdysozoa</taxon>
        <taxon>Arthropoda</taxon>
        <taxon>Chelicerata</taxon>
        <taxon>Arachnida</taxon>
        <taxon>Acari</taxon>
        <taxon>Acariformes</taxon>
        <taxon>Trombidiformes</taxon>
        <taxon>Prostigmata</taxon>
        <taxon>Anystina</taxon>
        <taxon>Parasitengona</taxon>
        <taxon>Trombiculoidea</taxon>
        <taxon>Trombiculidae</taxon>
        <taxon>Leptotrombidium</taxon>
    </lineage>
</organism>
<dbReference type="Proteomes" id="UP000288716">
    <property type="component" value="Unassembled WGS sequence"/>
</dbReference>
<dbReference type="GO" id="GO:0003779">
    <property type="term" value="F:actin binding"/>
    <property type="evidence" value="ECO:0007669"/>
    <property type="project" value="TreeGrafter"/>
</dbReference>
<feature type="region of interest" description="Disordered" evidence="6">
    <location>
        <begin position="349"/>
        <end position="498"/>
    </location>
</feature>
<feature type="region of interest" description="Disordered" evidence="6">
    <location>
        <begin position="165"/>
        <end position="199"/>
    </location>
</feature>
<evidence type="ECO:0000313" key="10">
    <source>
        <dbReference type="Proteomes" id="UP000288716"/>
    </source>
</evidence>
<dbReference type="GO" id="GO:0005912">
    <property type="term" value="C:adherens junction"/>
    <property type="evidence" value="ECO:0007669"/>
    <property type="project" value="TreeGrafter"/>
</dbReference>
<dbReference type="PANTHER" id="PTHR24214:SF38">
    <property type="entry name" value="PDZ AND LIM DOMAIN PROTEIN ZASP-RELATED"/>
    <property type="match status" value="1"/>
</dbReference>
<evidence type="ECO:0000259" key="8">
    <source>
        <dbReference type="PROSITE" id="PS50157"/>
    </source>
</evidence>
<evidence type="ECO:0000256" key="6">
    <source>
        <dbReference type="SAM" id="MobiDB-lite"/>
    </source>
</evidence>
<keyword evidence="2 5" id="KW-0862">Zinc</keyword>
<protein>
    <submittedName>
        <fullName evidence="9">PDZ and LIM domain protein Zasp-like isoform X8</fullName>
    </submittedName>
</protein>
<dbReference type="InterPro" id="IPR050604">
    <property type="entry name" value="PDZ-LIM_domain"/>
</dbReference>
<dbReference type="SMART" id="SM00735">
    <property type="entry name" value="ZM"/>
    <property type="match status" value="1"/>
</dbReference>
<dbReference type="Gene3D" id="2.10.110.10">
    <property type="entry name" value="Cysteine Rich Protein"/>
    <property type="match status" value="4"/>
</dbReference>
<feature type="compositionally biased region" description="Polar residues" evidence="6">
    <location>
        <begin position="441"/>
        <end position="475"/>
    </location>
</feature>
<accession>A0A443S9A5</accession>
<gene>
    <name evidence="9" type="ORF">B4U80_10864</name>
</gene>
<dbReference type="EMBL" id="NCKV01005330">
    <property type="protein sequence ID" value="RWS24129.1"/>
    <property type="molecule type" value="Genomic_DNA"/>
</dbReference>
<dbReference type="Pfam" id="PF15936">
    <property type="entry name" value="DUF4749"/>
    <property type="match status" value="1"/>
</dbReference>
<evidence type="ECO:0000259" key="7">
    <source>
        <dbReference type="PROSITE" id="PS50023"/>
    </source>
</evidence>
<dbReference type="AlphaFoldDB" id="A0A443S9A5"/>
<evidence type="ECO:0000256" key="2">
    <source>
        <dbReference type="ARBA" id="ARBA00022833"/>
    </source>
</evidence>
<dbReference type="GO" id="GO:0007507">
    <property type="term" value="P:heart development"/>
    <property type="evidence" value="ECO:0007669"/>
    <property type="project" value="TreeGrafter"/>
</dbReference>
<dbReference type="OrthoDB" id="5911912at2759"/>
<dbReference type="FunFam" id="2.10.110.10:FF:000020">
    <property type="entry name" value="PDZ and LIM domain protein 5"/>
    <property type="match status" value="1"/>
</dbReference>